<dbReference type="InterPro" id="IPR036236">
    <property type="entry name" value="Znf_C2H2_sf"/>
</dbReference>
<evidence type="ECO:0000313" key="3">
    <source>
        <dbReference type="WBParaSite" id="SMTH1_40770.2"/>
    </source>
</evidence>
<dbReference type="Proteomes" id="UP000050791">
    <property type="component" value="Unassembled WGS sequence"/>
</dbReference>
<evidence type="ECO:0000313" key="1">
    <source>
        <dbReference type="Proteomes" id="UP000050791"/>
    </source>
</evidence>
<organism evidence="1 3">
    <name type="scientific">Schistosoma mattheei</name>
    <dbReference type="NCBI Taxonomy" id="31246"/>
    <lineage>
        <taxon>Eukaryota</taxon>
        <taxon>Metazoa</taxon>
        <taxon>Spiralia</taxon>
        <taxon>Lophotrochozoa</taxon>
        <taxon>Platyhelminthes</taxon>
        <taxon>Trematoda</taxon>
        <taxon>Digenea</taxon>
        <taxon>Strigeidida</taxon>
        <taxon>Schistosomatoidea</taxon>
        <taxon>Schistosomatidae</taxon>
        <taxon>Schistosoma</taxon>
    </lineage>
</organism>
<dbReference type="SUPFAM" id="SSF57667">
    <property type="entry name" value="beta-beta-alpha zinc fingers"/>
    <property type="match status" value="1"/>
</dbReference>
<protein>
    <recommendedName>
        <fullName evidence="4">U1-type domain-containing protein</fullName>
    </recommendedName>
</protein>
<reference evidence="2 3" key="1">
    <citation type="submission" date="2023-11" db="UniProtKB">
        <authorList>
            <consortium name="WormBaseParasite"/>
        </authorList>
    </citation>
    <scope>IDENTIFICATION</scope>
</reference>
<dbReference type="WBParaSite" id="SMTH1_40770.2">
    <property type="protein sequence ID" value="SMTH1_40770.2"/>
    <property type="gene ID" value="SMTH1_40770"/>
</dbReference>
<sequence>MSDVVECFVCKIIFCDQDAYWKHVYEEDCHNPCRTSTANFSNDKNNIQKSVESLSKISNHSGKPSTNQPSNVLLKPSSFDKVCNVKAPLNKKPTNKAFCDVCQTYMSPFDLIRHETGKKHLKMLEKGNLYAPKSVDGHQDANHSTLNHQGNYLKKKIIVTVIITPIA</sequence>
<dbReference type="WBParaSite" id="SMTH1_40770.1">
    <property type="protein sequence ID" value="SMTH1_40770.1"/>
    <property type="gene ID" value="SMTH1_40770"/>
</dbReference>
<accession>A0AA85B9A6</accession>
<dbReference type="AlphaFoldDB" id="A0AA85B9A6"/>
<proteinExistence type="predicted"/>
<evidence type="ECO:0008006" key="4">
    <source>
        <dbReference type="Google" id="ProtNLM"/>
    </source>
</evidence>
<name>A0AA85B9A6_9TREM</name>
<evidence type="ECO:0000313" key="2">
    <source>
        <dbReference type="WBParaSite" id="SMTH1_40770.1"/>
    </source>
</evidence>